<evidence type="ECO:0000313" key="3">
    <source>
        <dbReference type="Proteomes" id="UP000307657"/>
    </source>
</evidence>
<evidence type="ECO:0000313" key="2">
    <source>
        <dbReference type="EMBL" id="TJY32923.1"/>
    </source>
</evidence>
<keyword evidence="1" id="KW-0732">Signal</keyword>
<dbReference type="EMBL" id="SUPL01000008">
    <property type="protein sequence ID" value="TJY32923.1"/>
    <property type="molecule type" value="Genomic_DNA"/>
</dbReference>
<evidence type="ECO:0008006" key="4">
    <source>
        <dbReference type="Google" id="ProtNLM"/>
    </source>
</evidence>
<gene>
    <name evidence="2" type="ORF">E5167_13900</name>
</gene>
<accession>A0A4U0EMV8</accession>
<feature type="chain" id="PRO_5020557944" description="Por secretion system C-terminal sorting domain-containing protein" evidence="1">
    <location>
        <begin position="23"/>
        <end position="119"/>
    </location>
</feature>
<dbReference type="Gene3D" id="2.60.120.380">
    <property type="match status" value="1"/>
</dbReference>
<dbReference type="OrthoDB" id="1273278at2"/>
<organism evidence="2 3">
    <name type="scientific">Pontimicrobium aquaticum</name>
    <dbReference type="NCBI Taxonomy" id="2565367"/>
    <lineage>
        <taxon>Bacteria</taxon>
        <taxon>Pseudomonadati</taxon>
        <taxon>Bacteroidota</taxon>
        <taxon>Flavobacteriia</taxon>
        <taxon>Flavobacteriales</taxon>
        <taxon>Flavobacteriaceae</taxon>
        <taxon>Pontimicrobium</taxon>
    </lineage>
</organism>
<dbReference type="AlphaFoldDB" id="A0A4U0EMV8"/>
<sequence>MNFKKYLLLVGISLLSTVGVFAQEGGLISSIDDFSIDKIEYNPNGIRILAFDNTLEMEFKNEVSNLRYEVINNKGDLLLSKEEATSKKTLLNISKLKEGTYYIRVFSDQVKDFLKFKKT</sequence>
<dbReference type="Proteomes" id="UP000307657">
    <property type="component" value="Unassembled WGS sequence"/>
</dbReference>
<keyword evidence="3" id="KW-1185">Reference proteome</keyword>
<protein>
    <recommendedName>
        <fullName evidence="4">Por secretion system C-terminal sorting domain-containing protein</fullName>
    </recommendedName>
</protein>
<feature type="signal peptide" evidence="1">
    <location>
        <begin position="1"/>
        <end position="22"/>
    </location>
</feature>
<name>A0A4U0EMV8_9FLAO</name>
<reference evidence="2 3" key="1">
    <citation type="submission" date="2019-04" db="EMBL/GenBank/DDBJ databases">
        <title>Lacinutrix sp. nov., isolated from marine water.</title>
        <authorList>
            <person name="Kim W."/>
        </authorList>
    </citation>
    <scope>NUCLEOTIDE SEQUENCE [LARGE SCALE GENOMIC DNA]</scope>
    <source>
        <strain evidence="2 3">CAU 1491</strain>
    </source>
</reference>
<evidence type="ECO:0000256" key="1">
    <source>
        <dbReference type="SAM" id="SignalP"/>
    </source>
</evidence>
<comment type="caution">
    <text evidence="2">The sequence shown here is derived from an EMBL/GenBank/DDBJ whole genome shotgun (WGS) entry which is preliminary data.</text>
</comment>
<dbReference type="RefSeq" id="WP_136844767.1">
    <property type="nucleotide sequence ID" value="NZ_SUPL01000008.1"/>
</dbReference>
<proteinExistence type="predicted"/>